<dbReference type="EMBL" id="JAYKBV010000003">
    <property type="protein sequence ID" value="MEB3039686.1"/>
    <property type="molecule type" value="Genomic_DNA"/>
</dbReference>
<dbReference type="AlphaFoldDB" id="A0A250FLS3"/>
<gene>
    <name evidence="1" type="ORF">CGC50_02125</name>
    <name evidence="2" type="ORF">VJJ49_03140</name>
</gene>
<protein>
    <submittedName>
        <fullName evidence="1">Cell division protein ZapA</fullName>
    </submittedName>
</protein>
<dbReference type="Pfam" id="PF05164">
    <property type="entry name" value="ZapA"/>
    <property type="match status" value="1"/>
</dbReference>
<dbReference type="Proteomes" id="UP001324270">
    <property type="component" value="Unassembled WGS sequence"/>
</dbReference>
<evidence type="ECO:0000313" key="3">
    <source>
        <dbReference type="Proteomes" id="UP000217250"/>
    </source>
</evidence>
<dbReference type="KEGG" id="cgh:CGC50_02125"/>
<keyword evidence="1" id="KW-0131">Cell cycle</keyword>
<keyword evidence="1" id="KW-0132">Cell division</keyword>
<evidence type="ECO:0000313" key="1">
    <source>
        <dbReference type="EMBL" id="ATA86053.1"/>
    </source>
</evidence>
<dbReference type="OrthoDB" id="1495773at2"/>
<dbReference type="GeneID" id="84807359"/>
<evidence type="ECO:0000313" key="2">
    <source>
        <dbReference type="EMBL" id="MEB3039686.1"/>
    </source>
</evidence>
<dbReference type="SUPFAM" id="SSF102829">
    <property type="entry name" value="Cell division protein ZapA-like"/>
    <property type="match status" value="1"/>
</dbReference>
<dbReference type="InterPro" id="IPR007838">
    <property type="entry name" value="Cell_div_ZapA-like"/>
</dbReference>
<reference evidence="3" key="2">
    <citation type="submission" date="2017-06" db="EMBL/GenBank/DDBJ databases">
        <title>Capnocytophaga spp. assemblies.</title>
        <authorList>
            <person name="Gulvik C.A."/>
        </authorList>
    </citation>
    <scope>NUCLEOTIDE SEQUENCE [LARGE SCALE GENOMIC DNA]</scope>
    <source>
        <strain evidence="3">H1496</strain>
    </source>
</reference>
<dbReference type="RefSeq" id="WP_095909489.1">
    <property type="nucleotide sequence ID" value="NZ_CAJPPZ010000015.1"/>
</dbReference>
<dbReference type="InterPro" id="IPR036192">
    <property type="entry name" value="Cell_div_ZapA-like_sf"/>
</dbReference>
<sequence>MSEKLRISLKIADRVYPLKIFPEQEEAYRKAAQRINEQIRFFEQNFPVKDRQDSLAMCAISLAMPLSHEGLTEEYQTEENIEKLKNIYQTLTELSNKDYCLQE</sequence>
<reference evidence="1" key="1">
    <citation type="journal article" date="2017" name="Genome Announc.">
        <title>Twelve Complete Reference Genomes of Clinical Isolates in the Capnocytophaga Genus.</title>
        <authorList>
            <person name="Villarma A."/>
            <person name="Gulvik C.A."/>
            <person name="Rowe L.A."/>
            <person name="Sheth M."/>
            <person name="Juieng P."/>
            <person name="Nicholson A.C."/>
            <person name="Loparev V.N."/>
            <person name="McQuiston J.R."/>
        </authorList>
    </citation>
    <scope>NUCLEOTIDE SEQUENCE</scope>
    <source>
        <strain evidence="1">H1496</strain>
    </source>
</reference>
<dbReference type="GO" id="GO:0051301">
    <property type="term" value="P:cell division"/>
    <property type="evidence" value="ECO:0007669"/>
    <property type="project" value="UniProtKB-KW"/>
</dbReference>
<dbReference type="EMBL" id="CP022386">
    <property type="protein sequence ID" value="ATA86053.1"/>
    <property type="molecule type" value="Genomic_DNA"/>
</dbReference>
<organism evidence="1 3">
    <name type="scientific">Capnocytophaga gingivalis</name>
    <dbReference type="NCBI Taxonomy" id="1017"/>
    <lineage>
        <taxon>Bacteria</taxon>
        <taxon>Pseudomonadati</taxon>
        <taxon>Bacteroidota</taxon>
        <taxon>Flavobacteriia</taxon>
        <taxon>Flavobacteriales</taxon>
        <taxon>Flavobacteriaceae</taxon>
        <taxon>Capnocytophaga</taxon>
    </lineage>
</organism>
<evidence type="ECO:0000313" key="4">
    <source>
        <dbReference type="Proteomes" id="UP001324270"/>
    </source>
</evidence>
<proteinExistence type="predicted"/>
<accession>A0A250FLS3</accession>
<dbReference type="Proteomes" id="UP000217250">
    <property type="component" value="Chromosome"/>
</dbReference>
<name>A0A250FLS3_9FLAO</name>
<keyword evidence="4" id="KW-1185">Reference proteome</keyword>
<reference evidence="2 4" key="3">
    <citation type="submission" date="2023-12" db="EMBL/GenBank/DDBJ databases">
        <title>Genomic sequences of Capnocytophaga and Parvimonas strains.</title>
        <authorList>
            <person name="Watt R.M."/>
            <person name="Wang M."/>
            <person name="Yang T."/>
            <person name="Tong W.M."/>
        </authorList>
    </citation>
    <scope>NUCLEOTIDE SEQUENCE [LARGE SCALE GENOMIC DNA]</scope>
    <source>
        <strain evidence="2 4">CCUG 13156</strain>
    </source>
</reference>